<proteinExistence type="predicted"/>
<accession>A0A1R3HAV8</accession>
<protein>
    <submittedName>
        <fullName evidence="1">Aldehyde dehydrogenase</fullName>
    </submittedName>
</protein>
<evidence type="ECO:0000313" key="2">
    <source>
        <dbReference type="Proteomes" id="UP000187203"/>
    </source>
</evidence>
<dbReference type="AlphaFoldDB" id="A0A1R3HAV8"/>
<keyword evidence="2" id="KW-1185">Reference proteome</keyword>
<dbReference type="EMBL" id="AWUE01020602">
    <property type="protein sequence ID" value="OMO67484.1"/>
    <property type="molecule type" value="Genomic_DNA"/>
</dbReference>
<organism evidence="1 2">
    <name type="scientific">Corchorus olitorius</name>
    <dbReference type="NCBI Taxonomy" id="93759"/>
    <lineage>
        <taxon>Eukaryota</taxon>
        <taxon>Viridiplantae</taxon>
        <taxon>Streptophyta</taxon>
        <taxon>Embryophyta</taxon>
        <taxon>Tracheophyta</taxon>
        <taxon>Spermatophyta</taxon>
        <taxon>Magnoliopsida</taxon>
        <taxon>eudicotyledons</taxon>
        <taxon>Gunneridae</taxon>
        <taxon>Pentapetalae</taxon>
        <taxon>rosids</taxon>
        <taxon>malvids</taxon>
        <taxon>Malvales</taxon>
        <taxon>Malvaceae</taxon>
        <taxon>Grewioideae</taxon>
        <taxon>Apeibeae</taxon>
        <taxon>Corchorus</taxon>
    </lineage>
</organism>
<dbReference type="STRING" id="93759.A0A1R3HAV8"/>
<reference evidence="2" key="1">
    <citation type="submission" date="2013-09" db="EMBL/GenBank/DDBJ databases">
        <title>Corchorus olitorius genome sequencing.</title>
        <authorList>
            <person name="Alam M."/>
            <person name="Haque M.S."/>
            <person name="Islam M.S."/>
            <person name="Emdad E.M."/>
            <person name="Islam M.M."/>
            <person name="Ahmed B."/>
            <person name="Halim A."/>
            <person name="Hossen Q.M.M."/>
            <person name="Hossain M.Z."/>
            <person name="Ahmed R."/>
            <person name="Khan M.M."/>
            <person name="Islam R."/>
            <person name="Rashid M.M."/>
            <person name="Khan S.A."/>
            <person name="Rahman M.S."/>
            <person name="Alam M."/>
            <person name="Yahiya A.S."/>
            <person name="Khan M.S."/>
            <person name="Azam M.S."/>
            <person name="Haque T."/>
            <person name="Lashkar M.Z.H."/>
            <person name="Akhand A.I."/>
            <person name="Morshed G."/>
            <person name="Roy S."/>
            <person name="Uddin K.S."/>
            <person name="Rabeya T."/>
            <person name="Hossain A.S."/>
            <person name="Chowdhury A."/>
            <person name="Snigdha A.R."/>
            <person name="Mortoza M.S."/>
            <person name="Matin S.A."/>
            <person name="Hoque S.M.E."/>
            <person name="Islam M.K."/>
            <person name="Roy D.K."/>
            <person name="Haider R."/>
            <person name="Moosa M.M."/>
            <person name="Elias S.M."/>
            <person name="Hasan A.M."/>
            <person name="Jahan S."/>
            <person name="Shafiuddin M."/>
            <person name="Mahmood N."/>
            <person name="Shommy N.S."/>
        </authorList>
    </citation>
    <scope>NUCLEOTIDE SEQUENCE [LARGE SCALE GENOMIC DNA]</scope>
    <source>
        <strain evidence="2">cv. O-4</strain>
    </source>
</reference>
<gene>
    <name evidence="1" type="ORF">COLO4_30127</name>
</gene>
<dbReference type="OrthoDB" id="1939276at2759"/>
<dbReference type="Proteomes" id="UP000187203">
    <property type="component" value="Unassembled WGS sequence"/>
</dbReference>
<comment type="caution">
    <text evidence="1">The sequence shown here is derived from an EMBL/GenBank/DDBJ whole genome shotgun (WGS) entry which is preliminary data.</text>
</comment>
<name>A0A1R3HAV8_9ROSI</name>
<sequence>MWKHGKPYEQVTPSKSPLLMCLCNYYASGEDEIWGLTIPFDGVLKAFEQIHLPTLYVAKSFHETGLSSCVPRVVFVFISLVIVAIGRVHMDVDTIAFASSATIGRVLLELALSRLELKGLPSPLSNQRKCLTITMDFEKWCLYGVANVLSSSPNLENLVIKVTSRRNYYELDEEELQTLQNVEENFWEADERSFECLLKCLKTVEIVGLNPLHRMVCCMDL</sequence>
<evidence type="ECO:0000313" key="1">
    <source>
        <dbReference type="EMBL" id="OMO67484.1"/>
    </source>
</evidence>